<sequence>MPDTTATDATQAHTDLSAADLRDWIVDYVTTEAGDPETLHGRGGWVDKDGVKWAAAKAFGVTGYVGGRGFPQTDRDRLNGRVDRAVKRLADDGALIVATKAHPPPGLPDGPVDAYGDNAGRPRHNNGTLITTPEVLTDAIAAKRTADRRDRDARERAATLARTVATAVGLDQPPRVTVLRDGSVRLELTAAQVAVALGEE</sequence>
<proteinExistence type="predicted"/>
<keyword evidence="1" id="KW-0614">Plasmid</keyword>
<evidence type="ECO:0000313" key="2">
    <source>
        <dbReference type="Proteomes" id="UP000264006"/>
    </source>
</evidence>
<accession>A0A346Y6B8</accession>
<dbReference type="EMBL" id="CP031166">
    <property type="protein sequence ID" value="AXV10015.1"/>
    <property type="molecule type" value="Genomic_DNA"/>
</dbReference>
<dbReference type="KEGG" id="euz:DVS28_b0245"/>
<name>A0A346Y6B8_9ACTN</name>
<geneLocation type="plasmid" evidence="2">
    <name>pedy32-46i</name>
</geneLocation>
<protein>
    <submittedName>
        <fullName evidence="1">Uncharacterized protein</fullName>
    </submittedName>
</protein>
<keyword evidence="2" id="KW-1185">Reference proteome</keyword>
<dbReference type="Proteomes" id="UP000264006">
    <property type="component" value="Plasmid pEDY32-46I"/>
</dbReference>
<organism evidence="1 2">
    <name type="scientific">Euzebya pacifica</name>
    <dbReference type="NCBI Taxonomy" id="1608957"/>
    <lineage>
        <taxon>Bacteria</taxon>
        <taxon>Bacillati</taxon>
        <taxon>Actinomycetota</taxon>
        <taxon>Nitriliruptoria</taxon>
        <taxon>Euzebyales</taxon>
    </lineage>
</organism>
<dbReference type="AlphaFoldDB" id="A0A346Y6B8"/>
<reference evidence="1 2" key="1">
    <citation type="submission" date="2018-09" db="EMBL/GenBank/DDBJ databases">
        <title>Complete genome sequence of Euzebya sp. DY32-46 isolated from seawater of Pacific Ocean.</title>
        <authorList>
            <person name="Xu L."/>
            <person name="Wu Y.-H."/>
            <person name="Xu X.-W."/>
        </authorList>
    </citation>
    <scope>NUCLEOTIDE SEQUENCE [LARGE SCALE GENOMIC DNA]</scope>
    <source>
        <strain evidence="1 2">DY32-46</strain>
        <plasmid evidence="2">pedy32-46i</plasmid>
    </source>
</reference>
<evidence type="ECO:0000313" key="1">
    <source>
        <dbReference type="EMBL" id="AXV10015.1"/>
    </source>
</evidence>
<gene>
    <name evidence="1" type="ORF">DVS28_b0245</name>
</gene>
<dbReference type="RefSeq" id="WP_114594610.1">
    <property type="nucleotide sequence ID" value="NZ_CP031166.1"/>
</dbReference>